<organism evidence="2 3">
    <name type="scientific">Amycolatopsis balhimycina DSM 5908</name>
    <dbReference type="NCBI Taxonomy" id="1081091"/>
    <lineage>
        <taxon>Bacteria</taxon>
        <taxon>Bacillati</taxon>
        <taxon>Actinomycetota</taxon>
        <taxon>Actinomycetes</taxon>
        <taxon>Pseudonocardiales</taxon>
        <taxon>Pseudonocardiaceae</taxon>
        <taxon>Amycolatopsis</taxon>
    </lineage>
</organism>
<feature type="compositionally biased region" description="Basic and acidic residues" evidence="1">
    <location>
        <begin position="109"/>
        <end position="122"/>
    </location>
</feature>
<protein>
    <recommendedName>
        <fullName evidence="4">DUF1579 domain-containing protein</fullName>
    </recommendedName>
</protein>
<evidence type="ECO:0008006" key="4">
    <source>
        <dbReference type="Google" id="ProtNLM"/>
    </source>
</evidence>
<proteinExistence type="predicted"/>
<name>A0A428WGS9_AMYBA</name>
<dbReference type="AlphaFoldDB" id="A0A428WGS9"/>
<feature type="region of interest" description="Disordered" evidence="1">
    <location>
        <begin position="109"/>
        <end position="133"/>
    </location>
</feature>
<evidence type="ECO:0000313" key="3">
    <source>
        <dbReference type="Proteomes" id="UP000286716"/>
    </source>
</evidence>
<sequence>MDTRLIGYWSDQEVHPGSPEYTELGFRADGSGWMYWASWSTEFVVHRFGWHLPAPGMLIGRLHLTVGGEWSMDGGDVTHLAEYREEVDTVVELGWAIGPGPELTLDRPLDDALGGRRFRPVEEGGTDPTPAGA</sequence>
<comment type="caution">
    <text evidence="2">The sequence shown here is derived from an EMBL/GenBank/DDBJ whole genome shotgun (WGS) entry which is preliminary data.</text>
</comment>
<evidence type="ECO:0000313" key="2">
    <source>
        <dbReference type="EMBL" id="RSM42270.1"/>
    </source>
</evidence>
<accession>A0A428WGS9</accession>
<dbReference type="Proteomes" id="UP000286716">
    <property type="component" value="Unassembled WGS sequence"/>
</dbReference>
<evidence type="ECO:0000256" key="1">
    <source>
        <dbReference type="SAM" id="MobiDB-lite"/>
    </source>
</evidence>
<gene>
    <name evidence="2" type="ORF">DMA12_22065</name>
</gene>
<reference evidence="2 3" key="1">
    <citation type="submission" date="2018-05" db="EMBL/GenBank/DDBJ databases">
        <title>Evolution of GPA BGCs.</title>
        <authorList>
            <person name="Waglechner N."/>
            <person name="Wright G.D."/>
        </authorList>
    </citation>
    <scope>NUCLEOTIDE SEQUENCE [LARGE SCALE GENOMIC DNA]</scope>
    <source>
        <strain evidence="2 3">DSM 5908</strain>
    </source>
</reference>
<dbReference type="OrthoDB" id="3623124at2"/>
<dbReference type="EMBL" id="QHHU01000030">
    <property type="protein sequence ID" value="RSM42270.1"/>
    <property type="molecule type" value="Genomic_DNA"/>
</dbReference>
<dbReference type="RefSeq" id="WP_020643506.1">
    <property type="nucleotide sequence ID" value="NZ_QHHU01000030.1"/>
</dbReference>
<keyword evidence="3" id="KW-1185">Reference proteome</keyword>